<feature type="compositionally biased region" description="Polar residues" evidence="2">
    <location>
        <begin position="233"/>
        <end position="244"/>
    </location>
</feature>
<protein>
    <submittedName>
        <fullName evidence="4">Manganese/iron superoxide dismutase</fullName>
    </submittedName>
</protein>
<organism evidence="4 5">
    <name type="scientific">Diplogelasinospora grovesii</name>
    <dbReference type="NCBI Taxonomy" id="303347"/>
    <lineage>
        <taxon>Eukaryota</taxon>
        <taxon>Fungi</taxon>
        <taxon>Dikarya</taxon>
        <taxon>Ascomycota</taxon>
        <taxon>Pezizomycotina</taxon>
        <taxon>Sordariomycetes</taxon>
        <taxon>Sordariomycetidae</taxon>
        <taxon>Sordariales</taxon>
        <taxon>Diplogelasinosporaceae</taxon>
        <taxon>Diplogelasinospora</taxon>
    </lineage>
</organism>
<dbReference type="InterPro" id="IPR019832">
    <property type="entry name" value="Mn/Fe_SOD_C"/>
</dbReference>
<dbReference type="GO" id="GO:0005737">
    <property type="term" value="C:cytoplasm"/>
    <property type="evidence" value="ECO:0007669"/>
    <property type="project" value="TreeGrafter"/>
</dbReference>
<dbReference type="AlphaFoldDB" id="A0AAN6S560"/>
<dbReference type="InterPro" id="IPR036314">
    <property type="entry name" value="SOD_C_sf"/>
</dbReference>
<evidence type="ECO:0000256" key="1">
    <source>
        <dbReference type="ARBA" id="ARBA00037226"/>
    </source>
</evidence>
<dbReference type="EMBL" id="MU853782">
    <property type="protein sequence ID" value="KAK3941537.1"/>
    <property type="molecule type" value="Genomic_DNA"/>
</dbReference>
<dbReference type="PANTHER" id="PTHR43595:SF2">
    <property type="entry name" value="SMALL RIBOSOMAL SUBUNIT PROTEIN MS42"/>
    <property type="match status" value="1"/>
</dbReference>
<feature type="region of interest" description="Disordered" evidence="2">
    <location>
        <begin position="224"/>
        <end position="250"/>
    </location>
</feature>
<accession>A0AAN6S560</accession>
<dbReference type="SUPFAM" id="SSF54719">
    <property type="entry name" value="Fe,Mn superoxide dismutase (SOD), C-terminal domain"/>
    <property type="match status" value="1"/>
</dbReference>
<dbReference type="Gene3D" id="3.55.40.20">
    <property type="entry name" value="Iron/manganese superoxide dismutase, C-terminal domain"/>
    <property type="match status" value="1"/>
</dbReference>
<dbReference type="SUPFAM" id="SSF46609">
    <property type="entry name" value="Fe,Mn superoxide dismutase (SOD), N-terminal domain"/>
    <property type="match status" value="1"/>
</dbReference>
<feature type="domain" description="Manganese/iron superoxide dismutase C-terminal" evidence="3">
    <location>
        <begin position="124"/>
        <end position="163"/>
    </location>
</feature>
<comment type="function">
    <text evidence="1">Component of the mitochondrial ribosome (mitoribosome), a dedicated translation machinery responsible for the synthesis of mitochondrial genome-encoded proteins, including at least some of the essential transmembrane subunits of the mitochondrial respiratory chain. The mitoribosomes are attached to the mitochondrial inner membrane and translation products are cotranslationally integrated into the membrane.</text>
</comment>
<reference evidence="5" key="1">
    <citation type="journal article" date="2023" name="Mol. Phylogenet. Evol.">
        <title>Genome-scale phylogeny and comparative genomics of the fungal order Sordariales.</title>
        <authorList>
            <person name="Hensen N."/>
            <person name="Bonometti L."/>
            <person name="Westerberg I."/>
            <person name="Brannstrom I.O."/>
            <person name="Guillou S."/>
            <person name="Cros-Aarteil S."/>
            <person name="Calhoun S."/>
            <person name="Haridas S."/>
            <person name="Kuo A."/>
            <person name="Mondo S."/>
            <person name="Pangilinan J."/>
            <person name="Riley R."/>
            <person name="LaButti K."/>
            <person name="Andreopoulos B."/>
            <person name="Lipzen A."/>
            <person name="Chen C."/>
            <person name="Yan M."/>
            <person name="Daum C."/>
            <person name="Ng V."/>
            <person name="Clum A."/>
            <person name="Steindorff A."/>
            <person name="Ohm R.A."/>
            <person name="Martin F."/>
            <person name="Silar P."/>
            <person name="Natvig D.O."/>
            <person name="Lalanne C."/>
            <person name="Gautier V."/>
            <person name="Ament-Velasquez S.L."/>
            <person name="Kruys A."/>
            <person name="Hutchinson M.I."/>
            <person name="Powell A.J."/>
            <person name="Barry K."/>
            <person name="Miller A.N."/>
            <person name="Grigoriev I.V."/>
            <person name="Debuchy R."/>
            <person name="Gladieux P."/>
            <person name="Hiltunen Thoren M."/>
            <person name="Johannesson H."/>
        </authorList>
    </citation>
    <scope>NUCLEOTIDE SEQUENCE [LARGE SCALE GENOMIC DNA]</scope>
    <source>
        <strain evidence="5">CBS 340.73</strain>
    </source>
</reference>
<evidence type="ECO:0000313" key="4">
    <source>
        <dbReference type="EMBL" id="KAK3941537.1"/>
    </source>
</evidence>
<dbReference type="GO" id="GO:0004784">
    <property type="term" value="F:superoxide dismutase activity"/>
    <property type="evidence" value="ECO:0007669"/>
    <property type="project" value="InterPro"/>
</dbReference>
<keyword evidence="5" id="KW-1185">Reference proteome</keyword>
<dbReference type="Pfam" id="PF02777">
    <property type="entry name" value="Sod_Fe_C"/>
    <property type="match status" value="2"/>
</dbReference>
<dbReference type="InterPro" id="IPR036324">
    <property type="entry name" value="Mn/Fe_SOD_N_sf"/>
</dbReference>
<feature type="domain" description="Manganese/iron superoxide dismutase C-terminal" evidence="3">
    <location>
        <begin position="255"/>
        <end position="302"/>
    </location>
</feature>
<sequence>MLRPRLRIPRIPQLGLSRPAAQPLLLRRSMHYLPPLDEISNGVPGLLSPEGFDIAWTQYQTLMLEKLNALTAGTDWESKDLKNIVLATAREPAAAPIFNHASMAHNNHFFFKHLSPRPVEMPEPLKHHFEKSFGSVETLRREMVYTASAMFGPGFVWLVKVEQPGMPIAFKVLATYLAGSPYPGAHWRKQEVDMNTAAGSSSQEGIQTGKQWLENTAYGAATGGTNTGVARQQLRNPSSPAAHNSQRHKHAPGGIDLLPVLCLNTWEHVWLRDYGTGVGGLGGKQAFAERWWPTINWNKVYEEANIEKKQPKI</sequence>
<evidence type="ECO:0000256" key="2">
    <source>
        <dbReference type="SAM" id="MobiDB-lite"/>
    </source>
</evidence>
<evidence type="ECO:0000313" key="5">
    <source>
        <dbReference type="Proteomes" id="UP001303473"/>
    </source>
</evidence>
<dbReference type="GO" id="GO:0046872">
    <property type="term" value="F:metal ion binding"/>
    <property type="evidence" value="ECO:0007669"/>
    <property type="project" value="InterPro"/>
</dbReference>
<gene>
    <name evidence="4" type="ORF">QBC46DRAFT_382440</name>
</gene>
<proteinExistence type="predicted"/>
<comment type="caution">
    <text evidence="4">The sequence shown here is derived from an EMBL/GenBank/DDBJ whole genome shotgun (WGS) entry which is preliminary data.</text>
</comment>
<evidence type="ECO:0000259" key="3">
    <source>
        <dbReference type="Pfam" id="PF02777"/>
    </source>
</evidence>
<dbReference type="Proteomes" id="UP001303473">
    <property type="component" value="Unassembled WGS sequence"/>
</dbReference>
<name>A0AAN6S560_9PEZI</name>
<dbReference type="PANTHER" id="PTHR43595">
    <property type="entry name" value="37S RIBOSOMAL PROTEIN S26, MITOCHONDRIAL"/>
    <property type="match status" value="1"/>
</dbReference>